<dbReference type="AlphaFoldDB" id="A0A2C9KJB8"/>
<dbReference type="SUPFAM" id="SSF54695">
    <property type="entry name" value="POZ domain"/>
    <property type="match status" value="1"/>
</dbReference>
<feature type="domain" description="BTB" evidence="4">
    <location>
        <begin position="40"/>
        <end position="107"/>
    </location>
</feature>
<dbReference type="PANTHER" id="PTHR45632">
    <property type="entry name" value="LD33804P"/>
    <property type="match status" value="1"/>
</dbReference>
<dbReference type="Gene3D" id="1.25.40.420">
    <property type="match status" value="1"/>
</dbReference>
<keyword evidence="2" id="KW-0677">Repeat</keyword>
<reference evidence="5" key="1">
    <citation type="submission" date="2020-05" db="UniProtKB">
        <authorList>
            <consortium name="EnsemblMetazoa"/>
        </authorList>
    </citation>
    <scope>IDENTIFICATION</scope>
    <source>
        <strain evidence="5">BB02</strain>
    </source>
</reference>
<evidence type="ECO:0000259" key="4">
    <source>
        <dbReference type="PROSITE" id="PS50097"/>
    </source>
</evidence>
<sequence length="648" mass="74388">MGVVFSVIQFTVSSTMVIKREVAYGIVQGLSDFWKCEELQDFTVTLGTTKFGCHRFLLAACSGFFKGIFRSGMKETESNCVTLKDISSETFELILETLYTGHGVLTNDNVDDIWRAAHQLQIMFLIKECEDYVMHTLSLENYMKYYKLSRLLNSEPVTKVVWYFIVKNSSHFFKTNSFLKLSRSKVLNLITSQDLVADSEDDVIHAILRWVQFTSQDKVVNQKGKCSNNTSTNLDVTHTSTDVHKEDTPDQSSTQTENESSCKTMCKETLPHEDITSESPFKAQKMIHFFSKPDTRVKDLFDLLSKARLCLASHHCLEMLLSHPLVLFHQKTRDLAEKALLYVLQAGKRNGQWPSGAIFRNNDIYANSALSYVIRDKYAVSVTTFLFSRRSWLGFPKFFSEATITSFQLVVLDKTLYALGYFHDVNQKNRYPISILQLNGSSWCKKSFTFTLPFPIFSAVENESFIYFFSPIGKEVWKLDPATGNRGRMSDLPDECSISYVMSHEHLILVFYLCLESGVDTAIECFDTKQNSWRRLNNLEGPVKDIVSLKDDHATYLLQTSGDLWKLVQPQSNFVDFEHVVKLWSCDWPLHGAVTFLDDLYIYGVKDDNFSNDPKLRKSVDGLFKNIIYMHSKSNEKSIFMPYIVQQN</sequence>
<dbReference type="Gene3D" id="3.30.710.10">
    <property type="entry name" value="Potassium Channel Kv1.1, Chain A"/>
    <property type="match status" value="1"/>
</dbReference>
<protein>
    <recommendedName>
        <fullName evidence="4">BTB domain-containing protein</fullName>
    </recommendedName>
</protein>
<dbReference type="Proteomes" id="UP000076420">
    <property type="component" value="Unassembled WGS sequence"/>
</dbReference>
<dbReference type="PANTHER" id="PTHR45632:SF17">
    <property type="entry name" value="KELCH-LIKE PROTEIN 31"/>
    <property type="match status" value="1"/>
</dbReference>
<dbReference type="PROSITE" id="PS50097">
    <property type="entry name" value="BTB"/>
    <property type="match status" value="1"/>
</dbReference>
<dbReference type="InterPro" id="IPR000210">
    <property type="entry name" value="BTB/POZ_dom"/>
</dbReference>
<dbReference type="Gene3D" id="2.120.10.80">
    <property type="entry name" value="Kelch-type beta propeller"/>
    <property type="match status" value="1"/>
</dbReference>
<dbReference type="InterPro" id="IPR015915">
    <property type="entry name" value="Kelch-typ_b-propeller"/>
</dbReference>
<dbReference type="VEuPathDB" id="VectorBase:BGLB020287"/>
<dbReference type="Pfam" id="PF07707">
    <property type="entry name" value="BACK"/>
    <property type="match status" value="1"/>
</dbReference>
<dbReference type="VEuPathDB" id="VectorBase:BGLAX_046078"/>
<feature type="region of interest" description="Disordered" evidence="3">
    <location>
        <begin position="224"/>
        <end position="265"/>
    </location>
</feature>
<dbReference type="SMART" id="SM00225">
    <property type="entry name" value="BTB"/>
    <property type="match status" value="1"/>
</dbReference>
<dbReference type="CDD" id="cd18186">
    <property type="entry name" value="BTB_POZ_ZBTB_KLHL-like"/>
    <property type="match status" value="1"/>
</dbReference>
<accession>A0A2C9KJB8</accession>
<organism evidence="5 6">
    <name type="scientific">Biomphalaria glabrata</name>
    <name type="common">Bloodfluke planorb</name>
    <name type="synonym">Freshwater snail</name>
    <dbReference type="NCBI Taxonomy" id="6526"/>
    <lineage>
        <taxon>Eukaryota</taxon>
        <taxon>Metazoa</taxon>
        <taxon>Spiralia</taxon>
        <taxon>Lophotrochozoa</taxon>
        <taxon>Mollusca</taxon>
        <taxon>Gastropoda</taxon>
        <taxon>Heterobranchia</taxon>
        <taxon>Euthyneura</taxon>
        <taxon>Panpulmonata</taxon>
        <taxon>Hygrophila</taxon>
        <taxon>Lymnaeoidea</taxon>
        <taxon>Planorbidae</taxon>
        <taxon>Biomphalaria</taxon>
    </lineage>
</organism>
<keyword evidence="1" id="KW-0880">Kelch repeat</keyword>
<evidence type="ECO:0000313" key="5">
    <source>
        <dbReference type="EnsemblMetazoa" id="BGLB020287-PC"/>
    </source>
</evidence>
<dbReference type="Pfam" id="PF00651">
    <property type="entry name" value="BTB"/>
    <property type="match status" value="1"/>
</dbReference>
<dbReference type="KEGG" id="bgt:106066869"/>
<dbReference type="InterPro" id="IPR011705">
    <property type="entry name" value="BACK"/>
</dbReference>
<evidence type="ECO:0000256" key="3">
    <source>
        <dbReference type="SAM" id="MobiDB-lite"/>
    </source>
</evidence>
<dbReference type="OrthoDB" id="6094557at2759"/>
<evidence type="ECO:0000256" key="2">
    <source>
        <dbReference type="ARBA" id="ARBA00022737"/>
    </source>
</evidence>
<evidence type="ECO:0000256" key="1">
    <source>
        <dbReference type="ARBA" id="ARBA00022441"/>
    </source>
</evidence>
<gene>
    <name evidence="5" type="primary">106066869</name>
</gene>
<feature type="compositionally biased region" description="Polar residues" evidence="3">
    <location>
        <begin position="250"/>
        <end position="263"/>
    </location>
</feature>
<dbReference type="InterPro" id="IPR011333">
    <property type="entry name" value="SKP1/BTB/POZ_sf"/>
</dbReference>
<dbReference type="EnsemblMetazoa" id="BGLB020287-RC">
    <property type="protein sequence ID" value="BGLB020287-PC"/>
    <property type="gene ID" value="BGLB020287"/>
</dbReference>
<name>A0A2C9KJB8_BIOGL</name>
<evidence type="ECO:0000313" key="6">
    <source>
        <dbReference type="Proteomes" id="UP000076420"/>
    </source>
</evidence>
<dbReference type="SUPFAM" id="SSF117281">
    <property type="entry name" value="Kelch motif"/>
    <property type="match status" value="1"/>
</dbReference>
<feature type="compositionally biased region" description="Polar residues" evidence="3">
    <location>
        <begin position="224"/>
        <end position="240"/>
    </location>
</feature>
<proteinExistence type="predicted"/>